<reference evidence="1 2" key="1">
    <citation type="journal article" date="2016" name="Proc. Natl. Acad. Sci. U.S.A.">
        <title>Lipid metabolic changes in an early divergent fungus govern the establishment of a mutualistic symbiosis with endobacteria.</title>
        <authorList>
            <person name="Lastovetsky O.A."/>
            <person name="Gaspar M.L."/>
            <person name="Mondo S.J."/>
            <person name="LaButti K.M."/>
            <person name="Sandor L."/>
            <person name="Grigoriev I.V."/>
            <person name="Henry S.A."/>
            <person name="Pawlowska T.E."/>
        </authorList>
    </citation>
    <scope>NUCLEOTIDE SEQUENCE [LARGE SCALE GENOMIC DNA]</scope>
    <source>
        <strain evidence="1 2">ATCC 11559</strain>
    </source>
</reference>
<name>A0A1X0S5Q5_RHIZD</name>
<organism evidence="1 2">
    <name type="scientific">Rhizopus microsporus</name>
    <dbReference type="NCBI Taxonomy" id="58291"/>
    <lineage>
        <taxon>Eukaryota</taxon>
        <taxon>Fungi</taxon>
        <taxon>Fungi incertae sedis</taxon>
        <taxon>Mucoromycota</taxon>
        <taxon>Mucoromycotina</taxon>
        <taxon>Mucoromycetes</taxon>
        <taxon>Mucorales</taxon>
        <taxon>Mucorineae</taxon>
        <taxon>Rhizopodaceae</taxon>
        <taxon>Rhizopus</taxon>
    </lineage>
</organism>
<gene>
    <name evidence="1" type="ORF">BCV71DRAFT_283070</name>
</gene>
<accession>A0A1X0S5Q5</accession>
<dbReference type="Proteomes" id="UP000242381">
    <property type="component" value="Unassembled WGS sequence"/>
</dbReference>
<dbReference type="AlphaFoldDB" id="A0A1X0S5Q5"/>
<proteinExistence type="predicted"/>
<protein>
    <submittedName>
        <fullName evidence="1">Uncharacterized protein</fullName>
    </submittedName>
</protein>
<evidence type="ECO:0000313" key="2">
    <source>
        <dbReference type="Proteomes" id="UP000242381"/>
    </source>
</evidence>
<sequence length="178" mass="21125">MLGIAHVILCSNMVEMKADTTKLSKKKRRINIIMVFKFLERDGRQKEEEEKNKEVSEKENTLEKTFSLPDISITYINNIFNSITSNLAMNDIGKQFRLQEDRIFFKIHHPYALDGCIHFEFLTLSEEDVYVKRTCSAVKRPTAIKEIQIIRNHIPFYKHCQERLVFHFIKIICRNEEQ</sequence>
<dbReference type="EMBL" id="KV921307">
    <property type="protein sequence ID" value="ORE19637.1"/>
    <property type="molecule type" value="Genomic_DNA"/>
</dbReference>
<evidence type="ECO:0000313" key="1">
    <source>
        <dbReference type="EMBL" id="ORE19637.1"/>
    </source>
</evidence>